<gene>
    <name evidence="2" type="ORF">JOQ06_018717</name>
</gene>
<proteinExistence type="predicted"/>
<reference evidence="2" key="1">
    <citation type="submission" date="2022-11" db="EMBL/GenBank/DDBJ databases">
        <title>Chromosome-level genome of Pogonophryne albipinna.</title>
        <authorList>
            <person name="Jo E."/>
        </authorList>
    </citation>
    <scope>NUCLEOTIDE SEQUENCE</scope>
    <source>
        <strain evidence="2">SGF0006</strain>
        <tissue evidence="2">Muscle</tissue>
    </source>
</reference>
<protein>
    <submittedName>
        <fullName evidence="2">Uncharacterized protein</fullName>
    </submittedName>
</protein>
<feature type="non-terminal residue" evidence="2">
    <location>
        <position position="1"/>
    </location>
</feature>
<evidence type="ECO:0000313" key="2">
    <source>
        <dbReference type="EMBL" id="KAJ4929695.1"/>
    </source>
</evidence>
<sequence length="113" mass="12620">MICRLRRAWARVHPYQAIVIEPVPTLLSLLWQPALSPWAVHASNQSETFVEIPPGSTYSTYPTGTASTLKKLEQRAERLPHQSLGGMLAPSTCRDKPSRGTCHRPLTDIRLFG</sequence>
<accession>A0AAD6AT51</accession>
<feature type="region of interest" description="Disordered" evidence="1">
    <location>
        <begin position="80"/>
        <end position="101"/>
    </location>
</feature>
<dbReference type="Proteomes" id="UP001219934">
    <property type="component" value="Unassembled WGS sequence"/>
</dbReference>
<evidence type="ECO:0000313" key="3">
    <source>
        <dbReference type="Proteomes" id="UP001219934"/>
    </source>
</evidence>
<comment type="caution">
    <text evidence="2">The sequence shown here is derived from an EMBL/GenBank/DDBJ whole genome shotgun (WGS) entry which is preliminary data.</text>
</comment>
<organism evidence="2 3">
    <name type="scientific">Pogonophryne albipinna</name>
    <dbReference type="NCBI Taxonomy" id="1090488"/>
    <lineage>
        <taxon>Eukaryota</taxon>
        <taxon>Metazoa</taxon>
        <taxon>Chordata</taxon>
        <taxon>Craniata</taxon>
        <taxon>Vertebrata</taxon>
        <taxon>Euteleostomi</taxon>
        <taxon>Actinopterygii</taxon>
        <taxon>Neopterygii</taxon>
        <taxon>Teleostei</taxon>
        <taxon>Neoteleostei</taxon>
        <taxon>Acanthomorphata</taxon>
        <taxon>Eupercaria</taxon>
        <taxon>Perciformes</taxon>
        <taxon>Notothenioidei</taxon>
        <taxon>Pogonophryne</taxon>
    </lineage>
</organism>
<keyword evidence="3" id="KW-1185">Reference proteome</keyword>
<dbReference type="EMBL" id="JAPTMU010000016">
    <property type="protein sequence ID" value="KAJ4929695.1"/>
    <property type="molecule type" value="Genomic_DNA"/>
</dbReference>
<dbReference type="AlphaFoldDB" id="A0AAD6AT51"/>
<name>A0AAD6AT51_9TELE</name>
<evidence type="ECO:0000256" key="1">
    <source>
        <dbReference type="SAM" id="MobiDB-lite"/>
    </source>
</evidence>